<gene>
    <name evidence="2" type="ORF">PPUN14671_23590</name>
</gene>
<organism evidence="2 3">
    <name type="scientific">Pseudomonas putida</name>
    <name type="common">Arthrobacter siderocapsulatus</name>
    <dbReference type="NCBI Taxonomy" id="303"/>
    <lineage>
        <taxon>Bacteria</taxon>
        <taxon>Pseudomonadati</taxon>
        <taxon>Pseudomonadota</taxon>
        <taxon>Gammaproteobacteria</taxon>
        <taxon>Pseudomonadales</taxon>
        <taxon>Pseudomonadaceae</taxon>
        <taxon>Pseudomonas</taxon>
    </lineage>
</organism>
<keyword evidence="1" id="KW-1133">Transmembrane helix</keyword>
<sequence>MICAYCKQEAPATREHVIPAFIYRFQKQLEANVIGWNEVAKKMVGGEHQVKDVCGACNSGVLSSLDAYGKSFLTSNGFLTQNYSKLYAELTFDYDQLARWLLKISFNSTRTDRGHSHLFERFIPFILNGAPAPSKADFAIVSTLAAPLTIKQLKGDYEALQNLADQDGRVNPFFMRIAYGPDTYNTFTLRVVMFGPLTFFLLMYLPGVPAGSIANETKRLLKDMAGLTLLQPGSTKAFLTAGPASWMDYYAAQIMRVKNLGAYHP</sequence>
<evidence type="ECO:0000313" key="3">
    <source>
        <dbReference type="Proteomes" id="UP001161257"/>
    </source>
</evidence>
<dbReference type="Proteomes" id="UP001161257">
    <property type="component" value="Unassembled WGS sequence"/>
</dbReference>
<accession>A0AA37RGY7</accession>
<proteinExistence type="predicted"/>
<comment type="caution">
    <text evidence="2">The sequence shown here is derived from an EMBL/GenBank/DDBJ whole genome shotgun (WGS) entry which is preliminary data.</text>
</comment>
<dbReference type="AlphaFoldDB" id="A0AA37RGY7"/>
<protein>
    <recommendedName>
        <fullName evidence="4">HNH endonuclease</fullName>
    </recommendedName>
</protein>
<keyword evidence="1" id="KW-0812">Transmembrane</keyword>
<evidence type="ECO:0008006" key="4">
    <source>
        <dbReference type="Google" id="ProtNLM"/>
    </source>
</evidence>
<dbReference type="EMBL" id="BSKJ01000004">
    <property type="protein sequence ID" value="GLO35526.1"/>
    <property type="molecule type" value="Genomic_DNA"/>
</dbReference>
<keyword evidence="1" id="KW-0472">Membrane</keyword>
<reference evidence="2" key="1">
    <citation type="submission" date="2023-01" db="EMBL/GenBank/DDBJ databases">
        <title>Whole-genome sequence of Pseudomonas putida NBRC 14671.</title>
        <authorList>
            <person name="Morohoshi T."/>
            <person name="Someya N."/>
        </authorList>
    </citation>
    <scope>NUCLEOTIDE SEQUENCE</scope>
    <source>
        <strain evidence="2">NBRC 14671</strain>
    </source>
</reference>
<dbReference type="RefSeq" id="WP_284353532.1">
    <property type="nucleotide sequence ID" value="NZ_BSKF01000002.1"/>
</dbReference>
<evidence type="ECO:0000313" key="2">
    <source>
        <dbReference type="EMBL" id="GLO35526.1"/>
    </source>
</evidence>
<feature type="transmembrane region" description="Helical" evidence="1">
    <location>
        <begin position="191"/>
        <end position="214"/>
    </location>
</feature>
<name>A0AA37RGY7_PSEPU</name>
<evidence type="ECO:0000256" key="1">
    <source>
        <dbReference type="SAM" id="Phobius"/>
    </source>
</evidence>